<organism evidence="2 3">
    <name type="scientific">Nostoc cf. commune SO-36</name>
    <dbReference type="NCBI Taxonomy" id="449208"/>
    <lineage>
        <taxon>Bacteria</taxon>
        <taxon>Bacillati</taxon>
        <taxon>Cyanobacteriota</taxon>
        <taxon>Cyanophyceae</taxon>
        <taxon>Nostocales</taxon>
        <taxon>Nostocaceae</taxon>
        <taxon>Nostoc</taxon>
    </lineage>
</organism>
<feature type="domain" description="Amine oxidase" evidence="1">
    <location>
        <begin position="15"/>
        <end position="429"/>
    </location>
</feature>
<keyword evidence="3" id="KW-1185">Reference proteome</keyword>
<proteinExistence type="predicted"/>
<evidence type="ECO:0000313" key="2">
    <source>
        <dbReference type="EMBL" id="BDI17088.1"/>
    </source>
</evidence>
<evidence type="ECO:0000259" key="1">
    <source>
        <dbReference type="Pfam" id="PF01593"/>
    </source>
</evidence>
<dbReference type="InterPro" id="IPR002937">
    <property type="entry name" value="Amino_oxidase"/>
</dbReference>
<dbReference type="SUPFAM" id="SSF51905">
    <property type="entry name" value="FAD/NAD(P)-binding domain"/>
    <property type="match status" value="1"/>
</dbReference>
<sequence length="448" mass="49854">MMNLNTYAVIGSGASGIATAYYLRQRGFNVELIEQDDAIGGRIRPFLLGDRPVQLGGKNIGRTYNLFREFTTAMGNNPYEFFGLNSSQVRNNKLLTLDNSRRVKATLEFLSQGTPKDIWRFWNVCGAVMRNLQNGLLGGPYFTDFCQRLGDKPLSEYFSPNFCQVVIRPMTVRMNGAEPEEAYVGNLGSNLRMVLDTYDQLTQGMQPVLEQFAKTGPVRLNSRVESLMVRNGRVVGLRLRDLSGVQELEYAGVILATPASISSKIVAPQSSELAETLDSVNYYPVTVVVAEYARDIFSKKVRALVFNDTYPISNAGAYGINERNVIRYTFSGRTGRRYMKDGATSEELIRLAEEALNKYIPISGSDRIRYVAKYHPVGLCAYTSNYPQFTTNLKTQLSQLPGLYLTGDYIKGASLEACFEAGKACADQVVQFEELQVSQKSELAAISP</sequence>
<accession>A0ABM7Z277</accession>
<evidence type="ECO:0000313" key="3">
    <source>
        <dbReference type="Proteomes" id="UP001055453"/>
    </source>
</evidence>
<dbReference type="Gene3D" id="3.50.50.60">
    <property type="entry name" value="FAD/NAD(P)-binding domain"/>
    <property type="match status" value="2"/>
</dbReference>
<dbReference type="InterPro" id="IPR050464">
    <property type="entry name" value="Zeta_carotene_desat/Oxidored"/>
</dbReference>
<protein>
    <submittedName>
        <fullName evidence="2">Amine oxidase</fullName>
    </submittedName>
</protein>
<reference evidence="2" key="1">
    <citation type="submission" date="2022-04" db="EMBL/GenBank/DDBJ databases">
        <title>Complete genome sequence of a cyanobacterium, Nostoc sp. SO-36, isolated in Antarctica.</title>
        <authorList>
            <person name="Kanesaki Y."/>
            <person name="Effendi D."/>
            <person name="Sakamoto T."/>
            <person name="Ohtani S."/>
            <person name="Awai K."/>
        </authorList>
    </citation>
    <scope>NUCLEOTIDE SEQUENCE</scope>
    <source>
        <strain evidence="2">SO-36</strain>
    </source>
</reference>
<gene>
    <name evidence="2" type="ORF">ANSO36C_28900</name>
</gene>
<dbReference type="Proteomes" id="UP001055453">
    <property type="component" value="Chromosome"/>
</dbReference>
<dbReference type="Pfam" id="PF01593">
    <property type="entry name" value="Amino_oxidase"/>
    <property type="match status" value="1"/>
</dbReference>
<dbReference type="InterPro" id="IPR036188">
    <property type="entry name" value="FAD/NAD-bd_sf"/>
</dbReference>
<dbReference type="PANTHER" id="PTHR42923">
    <property type="entry name" value="PROTOPORPHYRINOGEN OXIDASE"/>
    <property type="match status" value="1"/>
</dbReference>
<name>A0ABM7Z277_NOSCO</name>
<dbReference type="EMBL" id="AP025732">
    <property type="protein sequence ID" value="BDI17088.1"/>
    <property type="molecule type" value="Genomic_DNA"/>
</dbReference>
<dbReference type="PANTHER" id="PTHR42923:SF3">
    <property type="entry name" value="PROTOPORPHYRINOGEN OXIDASE"/>
    <property type="match status" value="1"/>
</dbReference>